<evidence type="ECO:0000256" key="2">
    <source>
        <dbReference type="ARBA" id="ARBA00004496"/>
    </source>
</evidence>
<evidence type="ECO:0000256" key="8">
    <source>
        <dbReference type="ARBA" id="ARBA00023242"/>
    </source>
</evidence>
<dbReference type="RefSeq" id="XP_022247067.1">
    <property type="nucleotide sequence ID" value="XM_022391359.1"/>
</dbReference>
<evidence type="ECO:0000313" key="15">
    <source>
        <dbReference type="RefSeq" id="XP_022247067.1"/>
    </source>
</evidence>
<organism evidence="13 15">
    <name type="scientific">Limulus polyphemus</name>
    <name type="common">Atlantic horseshoe crab</name>
    <dbReference type="NCBI Taxonomy" id="6850"/>
    <lineage>
        <taxon>Eukaryota</taxon>
        <taxon>Metazoa</taxon>
        <taxon>Ecdysozoa</taxon>
        <taxon>Arthropoda</taxon>
        <taxon>Chelicerata</taxon>
        <taxon>Merostomata</taxon>
        <taxon>Xiphosura</taxon>
        <taxon>Limulidae</taxon>
        <taxon>Limulus</taxon>
    </lineage>
</organism>
<keyword evidence="6" id="KW-0963">Cytoplasm</keyword>
<evidence type="ECO:0000256" key="7">
    <source>
        <dbReference type="ARBA" id="ARBA00022679"/>
    </source>
</evidence>
<dbReference type="Pfam" id="PF00583">
    <property type="entry name" value="Acetyltransf_1"/>
    <property type="match status" value="1"/>
</dbReference>
<dbReference type="RefSeq" id="XP_013779289.1">
    <property type="nucleotide sequence ID" value="XM_013923835.2"/>
</dbReference>
<dbReference type="SUPFAM" id="SSF55729">
    <property type="entry name" value="Acyl-CoA N-acyltransferases (Nat)"/>
    <property type="match status" value="1"/>
</dbReference>
<evidence type="ECO:0000256" key="1">
    <source>
        <dbReference type="ARBA" id="ARBA00004123"/>
    </source>
</evidence>
<evidence type="ECO:0000256" key="6">
    <source>
        <dbReference type="ARBA" id="ARBA00022490"/>
    </source>
</evidence>
<evidence type="ECO:0000256" key="5">
    <source>
        <dbReference type="ARBA" id="ARBA00015043"/>
    </source>
</evidence>
<dbReference type="Gene3D" id="3.40.630.30">
    <property type="match status" value="1"/>
</dbReference>
<dbReference type="InterPro" id="IPR039949">
    <property type="entry name" value="NAA40"/>
</dbReference>
<dbReference type="Proteomes" id="UP000694941">
    <property type="component" value="Unplaced"/>
</dbReference>
<comment type="catalytic activity">
    <reaction evidence="11">
        <text>N-terminal L-seryl-[histone H4] + acetyl-CoA = N-terminal N(alpha)-acetyl-L-seryl-[histone H4] + CoA + H(+)</text>
        <dbReference type="Rhea" id="RHEA:50596"/>
        <dbReference type="Rhea" id="RHEA-COMP:12740"/>
        <dbReference type="Rhea" id="RHEA-COMP:12743"/>
        <dbReference type="ChEBI" id="CHEBI:15378"/>
        <dbReference type="ChEBI" id="CHEBI:57287"/>
        <dbReference type="ChEBI" id="CHEBI:57288"/>
        <dbReference type="ChEBI" id="CHEBI:64738"/>
        <dbReference type="ChEBI" id="CHEBI:83690"/>
        <dbReference type="EC" id="2.3.1.257"/>
    </reaction>
</comment>
<comment type="similarity">
    <text evidence="3">Belongs to the acetyltransferase family. NAA40 subfamily.</text>
</comment>
<dbReference type="CDD" id="cd04301">
    <property type="entry name" value="NAT_SF"/>
    <property type="match status" value="1"/>
</dbReference>
<dbReference type="InterPro" id="IPR000182">
    <property type="entry name" value="GNAT_dom"/>
</dbReference>
<evidence type="ECO:0000259" key="12">
    <source>
        <dbReference type="PROSITE" id="PS51186"/>
    </source>
</evidence>
<dbReference type="GeneID" id="106463769"/>
<keyword evidence="9" id="KW-0012">Acyltransferase</keyword>
<accession>A0ABM1STW1</accession>
<comment type="subcellular location">
    <subcellularLocation>
        <location evidence="2">Cytoplasm</location>
    </subcellularLocation>
    <subcellularLocation>
        <location evidence="1">Nucleus</location>
    </subcellularLocation>
</comment>
<keyword evidence="8" id="KW-0539">Nucleus</keyword>
<gene>
    <name evidence="14 15" type="primary">LOC106463769</name>
</gene>
<keyword evidence="13" id="KW-1185">Reference proteome</keyword>
<proteinExistence type="inferred from homology"/>
<comment type="catalytic activity">
    <reaction evidence="10">
        <text>N-terminal L-seryl-[histone H2A] + acetyl-CoA = N-terminal N(alpha)-acetyl-L-seryl-[histone H2A] + CoA + H(+)</text>
        <dbReference type="Rhea" id="RHEA:50600"/>
        <dbReference type="Rhea" id="RHEA-COMP:12742"/>
        <dbReference type="Rhea" id="RHEA-COMP:12744"/>
        <dbReference type="ChEBI" id="CHEBI:15378"/>
        <dbReference type="ChEBI" id="CHEBI:57287"/>
        <dbReference type="ChEBI" id="CHEBI:57288"/>
        <dbReference type="ChEBI" id="CHEBI:64738"/>
        <dbReference type="ChEBI" id="CHEBI:83690"/>
        <dbReference type="EC" id="2.3.1.257"/>
    </reaction>
</comment>
<keyword evidence="7" id="KW-0808">Transferase</keyword>
<dbReference type="PROSITE" id="PS51186">
    <property type="entry name" value="GNAT"/>
    <property type="match status" value="1"/>
</dbReference>
<protein>
    <recommendedName>
        <fullName evidence="5">N-alpha-acetyltransferase 40</fullName>
        <ecNumber evidence="4">2.3.1.257</ecNumber>
    </recommendedName>
</protein>
<evidence type="ECO:0000256" key="10">
    <source>
        <dbReference type="ARBA" id="ARBA00047821"/>
    </source>
</evidence>
<evidence type="ECO:0000256" key="9">
    <source>
        <dbReference type="ARBA" id="ARBA00023315"/>
    </source>
</evidence>
<dbReference type="InterPro" id="IPR016181">
    <property type="entry name" value="Acyl_CoA_acyltransferase"/>
</dbReference>
<evidence type="ECO:0000256" key="3">
    <source>
        <dbReference type="ARBA" id="ARBA00008870"/>
    </source>
</evidence>
<evidence type="ECO:0000313" key="14">
    <source>
        <dbReference type="RefSeq" id="XP_013779289.1"/>
    </source>
</evidence>
<reference evidence="14 15" key="1">
    <citation type="submission" date="2025-05" db="UniProtKB">
        <authorList>
            <consortium name="RefSeq"/>
        </authorList>
    </citation>
    <scope>IDENTIFICATION</scope>
    <source>
        <tissue evidence="14 15">Muscle</tissue>
    </source>
</reference>
<dbReference type="PANTHER" id="PTHR20531">
    <property type="entry name" value="N-ALPHA-ACETYLTRANSFERASE 40"/>
    <property type="match status" value="1"/>
</dbReference>
<name>A0ABM1STW1_LIMPO</name>
<dbReference type="PANTHER" id="PTHR20531:SF1">
    <property type="entry name" value="N-ALPHA-ACETYLTRANSFERASE 40"/>
    <property type="match status" value="1"/>
</dbReference>
<dbReference type="EC" id="2.3.1.257" evidence="4"/>
<evidence type="ECO:0000313" key="13">
    <source>
        <dbReference type="Proteomes" id="UP000694941"/>
    </source>
</evidence>
<feature type="domain" description="N-acetyltransferase" evidence="12">
    <location>
        <begin position="57"/>
        <end position="218"/>
    </location>
</feature>
<evidence type="ECO:0000256" key="11">
    <source>
        <dbReference type="ARBA" id="ARBA00049524"/>
    </source>
</evidence>
<evidence type="ECO:0000256" key="4">
    <source>
        <dbReference type="ARBA" id="ARBA00012950"/>
    </source>
</evidence>
<sequence length="278" mass="32652">MGRKNARPRLTLRKNSAKSRISKAQLLISQANRMQVDSLDNLSRFKVFERNGMKLNITLSRVTDLDQDVKDWAFKLTEENMKKYYEESEWGWNPSAKQNELWNDAAWYVIARDLDHNLKAFVHFRFEVEEDKPVVYCYEIQVESDMQRRGVGKFLMEIIHLIGHEFKLKKTMLTVFKHNESAFFFYTQLLGFQVDKASPSMSGEDRCYEILSKRILLKDSVKTKLDPINSKLKENSQAEIIEKGKIKKKREKGKMKQKIDAEKKEDQNVTCENGIVKL</sequence>